<reference evidence="3" key="1">
    <citation type="submission" date="2020-06" db="EMBL/GenBank/DDBJ databases">
        <title>A chromosome-scale genome assembly of Talaromyces rugulosus W13939.</title>
        <authorList>
            <person name="Wang B."/>
            <person name="Guo L."/>
            <person name="Ye K."/>
            <person name="Wang L."/>
        </authorList>
    </citation>
    <scope>NUCLEOTIDE SEQUENCE [LARGE SCALE GENOMIC DNA]</scope>
    <source>
        <strain evidence="3">W13939</strain>
    </source>
</reference>
<gene>
    <name evidence="2" type="ORF">TRUGW13939_06846</name>
</gene>
<dbReference type="GeneID" id="55994339"/>
<sequence>MKLHASLHSASLLSLALQPATATASPSTGHLARRDDIPNSYYHDKQNAKGMPYNLCDSCSCGGDWWQGGSCALYPDYYSSPNPPPADVYPVVVPTSLMEQFGSVNSNNPLCGHVMHLTGPNNVTVKAAISDTDTLDGIFMCYDLWNVFGYDLNSPSSMNVTWTLISNYTIGQKD</sequence>
<proteinExistence type="predicted"/>
<evidence type="ECO:0000313" key="3">
    <source>
        <dbReference type="Proteomes" id="UP000509510"/>
    </source>
</evidence>
<name>A0A7H8R0X7_TALRU</name>
<dbReference type="EMBL" id="CP055901">
    <property type="protein sequence ID" value="QKX59706.1"/>
    <property type="molecule type" value="Genomic_DNA"/>
</dbReference>
<evidence type="ECO:0000256" key="1">
    <source>
        <dbReference type="SAM" id="SignalP"/>
    </source>
</evidence>
<dbReference type="RefSeq" id="XP_035345883.1">
    <property type="nucleotide sequence ID" value="XM_035489990.1"/>
</dbReference>
<feature type="chain" id="PRO_5029015098" description="Barwin domain-containing protein" evidence="1">
    <location>
        <begin position="23"/>
        <end position="174"/>
    </location>
</feature>
<evidence type="ECO:0000313" key="2">
    <source>
        <dbReference type="EMBL" id="QKX59706.1"/>
    </source>
</evidence>
<dbReference type="AlphaFoldDB" id="A0A7H8R0X7"/>
<accession>A0A7H8R0X7</accession>
<feature type="signal peptide" evidence="1">
    <location>
        <begin position="1"/>
        <end position="22"/>
    </location>
</feature>
<dbReference type="Proteomes" id="UP000509510">
    <property type="component" value="Chromosome IV"/>
</dbReference>
<dbReference type="OrthoDB" id="10393014at2759"/>
<protein>
    <recommendedName>
        <fullName evidence="4">Barwin domain-containing protein</fullName>
    </recommendedName>
</protein>
<dbReference type="KEGG" id="trg:TRUGW13939_06846"/>
<evidence type="ECO:0008006" key="4">
    <source>
        <dbReference type="Google" id="ProtNLM"/>
    </source>
</evidence>
<organism evidence="2 3">
    <name type="scientific">Talaromyces rugulosus</name>
    <name type="common">Penicillium rugulosum</name>
    <dbReference type="NCBI Taxonomy" id="121627"/>
    <lineage>
        <taxon>Eukaryota</taxon>
        <taxon>Fungi</taxon>
        <taxon>Dikarya</taxon>
        <taxon>Ascomycota</taxon>
        <taxon>Pezizomycotina</taxon>
        <taxon>Eurotiomycetes</taxon>
        <taxon>Eurotiomycetidae</taxon>
        <taxon>Eurotiales</taxon>
        <taxon>Trichocomaceae</taxon>
        <taxon>Talaromyces</taxon>
        <taxon>Talaromyces sect. Islandici</taxon>
    </lineage>
</organism>
<keyword evidence="1" id="KW-0732">Signal</keyword>
<keyword evidence="3" id="KW-1185">Reference proteome</keyword>